<sequence>MMKFVIEALIGLVEQGSYPLVFILMTMESALIPVPSEVVMPFSGFLVSRGSMDFWIAVLSGVLGNLTGSLIAYYIGVRAGWEWLLRIKVISKVISESEIRKAENLLRRRGSEAVLIGRMMPGVRTVISLPAGMSRVDLSRFVLFTITGSIPWNALLVYSGMILEDNWGLVSSYLDQVFVAILVIAFVYIVVKRIKNHIRFL</sequence>
<feature type="domain" description="VTT" evidence="7">
    <location>
        <begin position="34"/>
        <end position="160"/>
    </location>
</feature>
<comment type="subcellular location">
    <subcellularLocation>
        <location evidence="1">Cell membrane</location>
        <topology evidence="1">Multi-pass membrane protein</topology>
    </subcellularLocation>
</comment>
<evidence type="ECO:0000313" key="10">
    <source>
        <dbReference type="Proteomes" id="UP000277582"/>
    </source>
</evidence>
<feature type="transmembrane region" description="Helical" evidence="6">
    <location>
        <begin position="54"/>
        <end position="76"/>
    </location>
</feature>
<dbReference type="Proteomes" id="UP000316217">
    <property type="component" value="Unassembled WGS sequence"/>
</dbReference>
<evidence type="ECO:0000313" key="8">
    <source>
        <dbReference type="EMBL" id="RSN73809.1"/>
    </source>
</evidence>
<gene>
    <name evidence="8" type="ORF">D6D85_09390</name>
    <name evidence="9" type="ORF">EF810_02115</name>
</gene>
<keyword evidence="5 6" id="KW-0472">Membrane</keyword>
<dbReference type="Pfam" id="PF09335">
    <property type="entry name" value="VTT_dom"/>
    <property type="match status" value="1"/>
</dbReference>
<evidence type="ECO:0000256" key="4">
    <source>
        <dbReference type="ARBA" id="ARBA00022989"/>
    </source>
</evidence>
<evidence type="ECO:0000256" key="2">
    <source>
        <dbReference type="ARBA" id="ARBA00022475"/>
    </source>
</evidence>
<keyword evidence="4 6" id="KW-1133">Transmembrane helix</keyword>
<name>A0A429GJG9_9CREN</name>
<evidence type="ECO:0000256" key="5">
    <source>
        <dbReference type="ARBA" id="ARBA00023136"/>
    </source>
</evidence>
<dbReference type="EMBL" id="RXII01000038">
    <property type="protein sequence ID" value="RZN62714.1"/>
    <property type="molecule type" value="Genomic_DNA"/>
</dbReference>
<dbReference type="RefSeq" id="WP_125671731.1">
    <property type="nucleotide sequence ID" value="NZ_RCOS01000109.1"/>
</dbReference>
<evidence type="ECO:0000313" key="9">
    <source>
        <dbReference type="EMBL" id="RZN62714.1"/>
    </source>
</evidence>
<evidence type="ECO:0000256" key="1">
    <source>
        <dbReference type="ARBA" id="ARBA00004651"/>
    </source>
</evidence>
<dbReference type="GO" id="GO:0005886">
    <property type="term" value="C:plasma membrane"/>
    <property type="evidence" value="ECO:0007669"/>
    <property type="project" value="UniProtKB-SubCell"/>
</dbReference>
<reference evidence="8 10" key="1">
    <citation type="submission" date="2018-10" db="EMBL/GenBank/DDBJ databases">
        <title>Co-occurring genomic capacity for anaerobic methane metabolism and dissimilatory sulfite reduction discovered in the Korarchaeota.</title>
        <authorList>
            <person name="Mckay L.J."/>
            <person name="Dlakic M."/>
            <person name="Fields M.W."/>
            <person name="Delmont T.O."/>
            <person name="Eren A.M."/>
            <person name="Jay Z.J."/>
            <person name="Klingelsmith K.B."/>
            <person name="Rusch D.B."/>
            <person name="Inskeep W.P."/>
        </authorList>
    </citation>
    <scope>NUCLEOTIDE SEQUENCE [LARGE SCALE GENOMIC DNA]</scope>
    <source>
        <strain evidence="8 10">MDKW</strain>
    </source>
</reference>
<comment type="caution">
    <text evidence="8">The sequence shown here is derived from an EMBL/GenBank/DDBJ whole genome shotgun (WGS) entry which is preliminary data.</text>
</comment>
<dbReference type="AlphaFoldDB" id="A0A429GJG9"/>
<protein>
    <submittedName>
        <fullName evidence="8">DedA family protein</fullName>
    </submittedName>
</protein>
<evidence type="ECO:0000256" key="3">
    <source>
        <dbReference type="ARBA" id="ARBA00022692"/>
    </source>
</evidence>
<dbReference type="EMBL" id="RCOS01000109">
    <property type="protein sequence ID" value="RSN73809.1"/>
    <property type="molecule type" value="Genomic_DNA"/>
</dbReference>
<keyword evidence="10" id="KW-1185">Reference proteome</keyword>
<dbReference type="OrthoDB" id="204088at2157"/>
<evidence type="ECO:0000259" key="7">
    <source>
        <dbReference type="Pfam" id="PF09335"/>
    </source>
</evidence>
<accession>A0A429GJG9</accession>
<organism evidence="8 10">
    <name type="scientific">Candidatus Methanodesulfokora washburnensis</name>
    <dbReference type="NCBI Taxonomy" id="2478471"/>
    <lineage>
        <taxon>Archaea</taxon>
        <taxon>Thermoproteota</taxon>
        <taxon>Candidatus Korarchaeia</taxon>
        <taxon>Candidatus Korarchaeia incertae sedis</taxon>
        <taxon>Candidatus Methanodesulfokora</taxon>
    </lineage>
</organism>
<dbReference type="PANTHER" id="PTHR42709:SF6">
    <property type="entry name" value="UNDECAPRENYL PHOSPHATE TRANSPORTER A"/>
    <property type="match status" value="1"/>
</dbReference>
<feature type="transmembrane region" description="Helical" evidence="6">
    <location>
        <begin position="141"/>
        <end position="161"/>
    </location>
</feature>
<evidence type="ECO:0000313" key="11">
    <source>
        <dbReference type="Proteomes" id="UP000316217"/>
    </source>
</evidence>
<dbReference type="PANTHER" id="PTHR42709">
    <property type="entry name" value="ALKALINE PHOSPHATASE LIKE PROTEIN"/>
    <property type="match status" value="1"/>
</dbReference>
<feature type="transmembrane region" description="Helical" evidence="6">
    <location>
        <begin position="173"/>
        <end position="191"/>
    </location>
</feature>
<feature type="transmembrane region" description="Helical" evidence="6">
    <location>
        <begin position="12"/>
        <end position="34"/>
    </location>
</feature>
<evidence type="ECO:0000256" key="6">
    <source>
        <dbReference type="SAM" id="Phobius"/>
    </source>
</evidence>
<proteinExistence type="predicted"/>
<dbReference type="InterPro" id="IPR051311">
    <property type="entry name" value="DedA_domain"/>
</dbReference>
<dbReference type="Proteomes" id="UP000277582">
    <property type="component" value="Unassembled WGS sequence"/>
</dbReference>
<dbReference type="InterPro" id="IPR032816">
    <property type="entry name" value="VTT_dom"/>
</dbReference>
<reference evidence="9 11" key="2">
    <citation type="journal article" date="2019" name="Nat. Microbiol.">
        <title>Wide diversity of methane and short-chain alkane metabolisms in uncultured archaea.</title>
        <authorList>
            <person name="Borrel G."/>
            <person name="Adam P.S."/>
            <person name="McKay L.J."/>
            <person name="Chen L.X."/>
            <person name="Sierra-Garcia I.N."/>
            <person name="Sieber C.M."/>
            <person name="Letourneur Q."/>
            <person name="Ghozlane A."/>
            <person name="Andersen G.L."/>
            <person name="Li W.J."/>
            <person name="Hallam S.J."/>
            <person name="Muyzer G."/>
            <person name="de Oliveira V.M."/>
            <person name="Inskeep W.P."/>
            <person name="Banfield J.F."/>
            <person name="Gribaldo S."/>
        </authorList>
    </citation>
    <scope>NUCLEOTIDE SEQUENCE [LARGE SCALE GENOMIC DNA]</scope>
    <source>
        <strain evidence="9">NM4</strain>
    </source>
</reference>
<keyword evidence="3 6" id="KW-0812">Transmembrane</keyword>
<keyword evidence="2" id="KW-1003">Cell membrane</keyword>